<accession>A0A4Y9YBH0</accession>
<dbReference type="SUPFAM" id="SSF52499">
    <property type="entry name" value="Isochorismatase-like hydrolases"/>
    <property type="match status" value="1"/>
</dbReference>
<comment type="similarity">
    <text evidence="1">Belongs to the isochorismatase family.</text>
</comment>
<dbReference type="RefSeq" id="XP_047784527.1">
    <property type="nucleotide sequence ID" value="XM_047916337.1"/>
</dbReference>
<dbReference type="Proteomes" id="UP000298390">
    <property type="component" value="Unassembled WGS sequence"/>
</dbReference>
<dbReference type="GeneID" id="71997069"/>
<dbReference type="OrthoDB" id="269496at2759"/>
<reference evidence="4 5" key="1">
    <citation type="submission" date="2019-01" db="EMBL/GenBank/DDBJ databases">
        <title>Genome sequencing of the rare red list fungi Fomitopsis rosea.</title>
        <authorList>
            <person name="Buettner E."/>
            <person name="Kellner H."/>
        </authorList>
    </citation>
    <scope>NUCLEOTIDE SEQUENCE [LARGE SCALE GENOMIC DNA]</scope>
    <source>
        <strain evidence="4 5">DSM 105464</strain>
    </source>
</reference>
<keyword evidence="3" id="KW-0378">Hydrolase</keyword>
<dbReference type="InterPro" id="IPR036380">
    <property type="entry name" value="Isochorismatase-like_sf"/>
</dbReference>
<evidence type="ECO:0000313" key="5">
    <source>
        <dbReference type="Proteomes" id="UP000298390"/>
    </source>
</evidence>
<feature type="domain" description="Isochorismatase-like" evidence="2">
    <location>
        <begin position="14"/>
        <end position="165"/>
    </location>
</feature>
<dbReference type="AlphaFoldDB" id="A0A4Y9YBH0"/>
<dbReference type="Gene3D" id="3.40.50.850">
    <property type="entry name" value="Isochorismatase-like"/>
    <property type="match status" value="1"/>
</dbReference>
<dbReference type="InterPro" id="IPR000868">
    <property type="entry name" value="Isochorismatase-like_dom"/>
</dbReference>
<dbReference type="STRING" id="34475.A0A4Y9YBH0"/>
<reference evidence="3 6" key="2">
    <citation type="journal article" date="2021" name="Environ. Microbiol.">
        <title>Gene family expansions and transcriptome signatures uncover fungal adaptations to wood decay.</title>
        <authorList>
            <person name="Hage H."/>
            <person name="Miyauchi S."/>
            <person name="Viragh M."/>
            <person name="Drula E."/>
            <person name="Min B."/>
            <person name="Chaduli D."/>
            <person name="Navarro D."/>
            <person name="Favel A."/>
            <person name="Norest M."/>
            <person name="Lesage-Meessen L."/>
            <person name="Balint B."/>
            <person name="Merenyi Z."/>
            <person name="de Eugenio L."/>
            <person name="Morin E."/>
            <person name="Martinez A.T."/>
            <person name="Baldrian P."/>
            <person name="Stursova M."/>
            <person name="Martinez M.J."/>
            <person name="Novotny C."/>
            <person name="Magnuson J.K."/>
            <person name="Spatafora J.W."/>
            <person name="Maurice S."/>
            <person name="Pangilinan J."/>
            <person name="Andreopoulos W."/>
            <person name="LaButti K."/>
            <person name="Hundley H."/>
            <person name="Na H."/>
            <person name="Kuo A."/>
            <person name="Barry K."/>
            <person name="Lipzen A."/>
            <person name="Henrissat B."/>
            <person name="Riley R."/>
            <person name="Ahrendt S."/>
            <person name="Nagy L.G."/>
            <person name="Grigoriev I.V."/>
            <person name="Martin F."/>
            <person name="Rosso M.N."/>
        </authorList>
    </citation>
    <scope>NUCLEOTIDE SEQUENCE [LARGE SCALE GENOMIC DNA]</scope>
    <source>
        <strain evidence="3 6">CIRM-BRFM 1785</strain>
    </source>
</reference>
<evidence type="ECO:0000313" key="3">
    <source>
        <dbReference type="EMBL" id="KAH9843717.1"/>
    </source>
</evidence>
<dbReference type="PANTHER" id="PTHR14119:SF3">
    <property type="entry name" value="ISOCHORISMATASE DOMAIN-CONTAINING PROTEIN 2"/>
    <property type="match status" value="1"/>
</dbReference>
<comment type="caution">
    <text evidence="4">The sequence shown here is derived from an EMBL/GenBank/DDBJ whole genome shotgun (WGS) entry which is preliminary data.</text>
</comment>
<evidence type="ECO:0000313" key="6">
    <source>
        <dbReference type="Proteomes" id="UP000814176"/>
    </source>
</evidence>
<dbReference type="EMBL" id="SEKV01000306">
    <property type="protein sequence ID" value="TFY59380.1"/>
    <property type="molecule type" value="Genomic_DNA"/>
</dbReference>
<evidence type="ECO:0000313" key="4">
    <source>
        <dbReference type="EMBL" id="TFY59380.1"/>
    </source>
</evidence>
<keyword evidence="6" id="KW-1185">Reference proteome</keyword>
<dbReference type="PANTHER" id="PTHR14119">
    <property type="entry name" value="HYDROLASE"/>
    <property type="match status" value="1"/>
</dbReference>
<evidence type="ECO:0000259" key="2">
    <source>
        <dbReference type="Pfam" id="PF00857"/>
    </source>
</evidence>
<gene>
    <name evidence="3" type="ORF">C8Q71DRAFT_11297</name>
    <name evidence="4" type="ORF">EVJ58_g5815</name>
</gene>
<dbReference type="InterPro" id="IPR050993">
    <property type="entry name" value="Isochorismatase_domain"/>
</dbReference>
<sequence>MSVARVVKVVPGRTVFFVCDLQAKFRPAIHAFGSVVATATKMLKMAKVLDVPVLVTEQSPRSLGPSVPELEFSQLGQLHLGTVSKSAFTMFTPEVSKILTDRQLRSIAIFGIESHVCVLQTTLDLLEAGYDVHVIADGVSSCNAEEVPLALERMRQAGAQITTSESIAFQLQLDAARPTFKAFSSVIKDEKETTKETLQTLLSPHTKRSML</sequence>
<evidence type="ECO:0000256" key="1">
    <source>
        <dbReference type="ARBA" id="ARBA00006336"/>
    </source>
</evidence>
<dbReference type="Proteomes" id="UP000814176">
    <property type="component" value="Unassembled WGS sequence"/>
</dbReference>
<dbReference type="EMBL" id="JADCUA010000001">
    <property type="protein sequence ID" value="KAH9843717.1"/>
    <property type="molecule type" value="Genomic_DNA"/>
</dbReference>
<protein>
    <submittedName>
        <fullName evidence="3">Isochorismatase hydrolase</fullName>
    </submittedName>
</protein>
<organism evidence="4 5">
    <name type="scientific">Rhodofomes roseus</name>
    <dbReference type="NCBI Taxonomy" id="34475"/>
    <lineage>
        <taxon>Eukaryota</taxon>
        <taxon>Fungi</taxon>
        <taxon>Dikarya</taxon>
        <taxon>Basidiomycota</taxon>
        <taxon>Agaricomycotina</taxon>
        <taxon>Agaricomycetes</taxon>
        <taxon>Polyporales</taxon>
        <taxon>Rhodofomes</taxon>
    </lineage>
</organism>
<name>A0A4Y9YBH0_9APHY</name>
<proteinExistence type="inferred from homology"/>
<dbReference type="Pfam" id="PF00857">
    <property type="entry name" value="Isochorismatase"/>
    <property type="match status" value="1"/>
</dbReference>
<dbReference type="GO" id="GO:0016787">
    <property type="term" value="F:hydrolase activity"/>
    <property type="evidence" value="ECO:0007669"/>
    <property type="project" value="UniProtKB-KW"/>
</dbReference>